<accession>A0A0L8APY2</accession>
<name>A0A0L8APY2_9BACT</name>
<dbReference type="PROSITE" id="PS50110">
    <property type="entry name" value="RESPONSE_REGULATORY"/>
    <property type="match status" value="1"/>
</dbReference>
<gene>
    <name evidence="3" type="ORF">OB69_01535</name>
</gene>
<dbReference type="Proteomes" id="UP000036908">
    <property type="component" value="Unassembled WGS sequence"/>
</dbReference>
<keyword evidence="1" id="KW-0597">Phosphoprotein</keyword>
<dbReference type="Gene3D" id="3.40.50.2300">
    <property type="match status" value="1"/>
</dbReference>
<dbReference type="PANTHER" id="PTHR44520">
    <property type="entry name" value="RESPONSE REGULATOR RCP1-RELATED"/>
    <property type="match status" value="1"/>
</dbReference>
<dbReference type="EMBL" id="JSVA01000003">
    <property type="protein sequence ID" value="KOF04237.1"/>
    <property type="molecule type" value="Genomic_DNA"/>
</dbReference>
<protein>
    <recommendedName>
        <fullName evidence="2">Response regulatory domain-containing protein</fullName>
    </recommendedName>
</protein>
<dbReference type="SMART" id="SM00448">
    <property type="entry name" value="REC"/>
    <property type="match status" value="1"/>
</dbReference>
<dbReference type="PANTHER" id="PTHR44520:SF2">
    <property type="entry name" value="RESPONSE REGULATOR RCP1"/>
    <property type="match status" value="1"/>
</dbReference>
<reference evidence="4" key="1">
    <citation type="submission" date="2014-11" db="EMBL/GenBank/DDBJ databases">
        <title>Genome sequencing of Roseivirga sp. D-25.</title>
        <authorList>
            <person name="Selvaratnam C."/>
            <person name="Thevarajoo S."/>
            <person name="Goh K.M."/>
            <person name="Eee R."/>
            <person name="Chan K.-G."/>
            <person name="Chong C.S."/>
        </authorList>
    </citation>
    <scope>NUCLEOTIDE SEQUENCE [LARGE SCALE GENOMIC DNA]</scope>
    <source>
        <strain evidence="4">D-25</strain>
    </source>
</reference>
<dbReference type="PATRIC" id="fig|1566026.4.peg.2004"/>
<organism evidence="3 4">
    <name type="scientific">Roseivirga seohaensis subsp. aquiponti</name>
    <dbReference type="NCBI Taxonomy" id="1566026"/>
    <lineage>
        <taxon>Bacteria</taxon>
        <taxon>Pseudomonadati</taxon>
        <taxon>Bacteroidota</taxon>
        <taxon>Cytophagia</taxon>
        <taxon>Cytophagales</taxon>
        <taxon>Roseivirgaceae</taxon>
        <taxon>Roseivirga</taxon>
    </lineage>
</organism>
<proteinExistence type="predicted"/>
<comment type="caution">
    <text evidence="3">The sequence shown here is derived from an EMBL/GenBank/DDBJ whole genome shotgun (WGS) entry which is preliminary data.</text>
</comment>
<evidence type="ECO:0000256" key="1">
    <source>
        <dbReference type="PROSITE-ProRule" id="PRU00169"/>
    </source>
</evidence>
<keyword evidence="4" id="KW-1185">Reference proteome</keyword>
<dbReference type="InterPro" id="IPR011006">
    <property type="entry name" value="CheY-like_superfamily"/>
</dbReference>
<evidence type="ECO:0000313" key="4">
    <source>
        <dbReference type="Proteomes" id="UP000036908"/>
    </source>
</evidence>
<dbReference type="AlphaFoldDB" id="A0A0L8APY2"/>
<dbReference type="InterPro" id="IPR001789">
    <property type="entry name" value="Sig_transdc_resp-reg_receiver"/>
</dbReference>
<evidence type="ECO:0000313" key="3">
    <source>
        <dbReference type="EMBL" id="KOF04237.1"/>
    </source>
</evidence>
<feature type="domain" description="Response regulatory" evidence="2">
    <location>
        <begin position="7"/>
        <end position="132"/>
    </location>
</feature>
<evidence type="ECO:0000259" key="2">
    <source>
        <dbReference type="PROSITE" id="PS50110"/>
    </source>
</evidence>
<dbReference type="RefSeq" id="WP_053221934.1">
    <property type="nucleotide sequence ID" value="NZ_JSVA01000003.1"/>
</dbReference>
<feature type="modified residue" description="4-aspartylphosphate" evidence="1">
    <location>
        <position position="62"/>
    </location>
</feature>
<dbReference type="OrthoDB" id="1524091at2"/>
<dbReference type="GO" id="GO:0000160">
    <property type="term" value="P:phosphorelay signal transduction system"/>
    <property type="evidence" value="ECO:0007669"/>
    <property type="project" value="InterPro"/>
</dbReference>
<dbReference type="InterPro" id="IPR052893">
    <property type="entry name" value="TCS_response_regulator"/>
</dbReference>
<sequence length="136" mass="15872">MKKKLRAILLVDDNPADNLYHRMVIEAENVTESIIIVEDGIEALEYLTNCPEENQPDLIFLDINMPRMNGWEFLDEYDKLDSTQKDHCIMMMLSTSDAVEDKLKATKYKYIRGYSSKPLTAKMLREIIEDNFANYL</sequence>
<dbReference type="Pfam" id="PF00072">
    <property type="entry name" value="Response_reg"/>
    <property type="match status" value="1"/>
</dbReference>
<dbReference type="SUPFAM" id="SSF52172">
    <property type="entry name" value="CheY-like"/>
    <property type="match status" value="1"/>
</dbReference>